<keyword evidence="1" id="KW-0689">Ribosomal protein</keyword>
<accession>A0ABR9IRM0</accession>
<dbReference type="RefSeq" id="WP_192730821.1">
    <property type="nucleotide sequence ID" value="NZ_BAAAVL010000005.1"/>
</dbReference>
<name>A0ABR9IRM0_RHIVS</name>
<keyword evidence="1" id="KW-0687">Ribonucleoprotein</keyword>
<dbReference type="GO" id="GO:0005840">
    <property type="term" value="C:ribosome"/>
    <property type="evidence" value="ECO:0007669"/>
    <property type="project" value="UniProtKB-KW"/>
</dbReference>
<dbReference type="EMBL" id="JADBEC010000001">
    <property type="protein sequence ID" value="MBE1505849.1"/>
    <property type="molecule type" value="Genomic_DNA"/>
</dbReference>
<evidence type="ECO:0000313" key="1">
    <source>
        <dbReference type="EMBL" id="MBE1505849.1"/>
    </source>
</evidence>
<comment type="caution">
    <text evidence="1">The sequence shown here is derived from an EMBL/GenBank/DDBJ whole genome shotgun (WGS) entry which is preliminary data.</text>
</comment>
<proteinExistence type="predicted"/>
<dbReference type="Proteomes" id="UP000620262">
    <property type="component" value="Unassembled WGS sequence"/>
</dbReference>
<protein>
    <submittedName>
        <fullName evidence="1">Ribosomal protein S27E</fullName>
    </submittedName>
</protein>
<reference evidence="1 2" key="1">
    <citation type="submission" date="2020-10" db="EMBL/GenBank/DDBJ databases">
        <title>Sequencing the genomes of 1000 actinobacteria strains.</title>
        <authorList>
            <person name="Klenk H.-P."/>
        </authorList>
    </citation>
    <scope>NUCLEOTIDE SEQUENCE [LARGE SCALE GENOMIC DNA]</scope>
    <source>
        <strain evidence="1 2">DSM 7307</strain>
    </source>
</reference>
<gene>
    <name evidence="1" type="ORF">H4W29_003030</name>
</gene>
<evidence type="ECO:0000313" key="2">
    <source>
        <dbReference type="Proteomes" id="UP000620262"/>
    </source>
</evidence>
<organism evidence="1 2">
    <name type="scientific">Rhizobium viscosum</name>
    <name type="common">Arthrobacter viscosus</name>
    <dbReference type="NCBI Taxonomy" id="1673"/>
    <lineage>
        <taxon>Bacteria</taxon>
        <taxon>Pseudomonadati</taxon>
        <taxon>Pseudomonadota</taxon>
        <taxon>Alphaproteobacteria</taxon>
        <taxon>Hyphomicrobiales</taxon>
        <taxon>Rhizobiaceae</taxon>
        <taxon>Rhizobium/Agrobacterium group</taxon>
        <taxon>Rhizobium</taxon>
    </lineage>
</organism>
<keyword evidence="2" id="KW-1185">Reference proteome</keyword>
<sequence>MQIEVPCPKCRNTRMKFPRPQPIDSDIITCFSCNFELGTYGSIKAKMVAMLNRVAAAEQQQKKH</sequence>